<dbReference type="InterPro" id="IPR045518">
    <property type="entry name" value="2EXR"/>
</dbReference>
<dbReference type="VEuPathDB" id="FungiDB:SPSK_05161"/>
<dbReference type="PANTHER" id="PTHR35910">
    <property type="entry name" value="2EXR DOMAIN-CONTAINING PROTEIN"/>
    <property type="match status" value="1"/>
</dbReference>
<feature type="compositionally biased region" description="Pro residues" evidence="1">
    <location>
        <begin position="194"/>
        <end position="213"/>
    </location>
</feature>
<dbReference type="PANTHER" id="PTHR35910:SF6">
    <property type="entry name" value="2EXR DOMAIN-CONTAINING PROTEIN"/>
    <property type="match status" value="1"/>
</dbReference>
<sequence length="570" mass="63301">MSQEFHSFLLLPPEIRTMVWEYALPEPRVYEVMDVPHAKQKMNAADGLMFANVHHEPPPPLAAVCRESRGFVLHHYRPLTLGRTTKYVDLSRDLLLLEPYLLLKRLHRTLHFMSRIPLIRDHLAGLALGTSYGVYTGICHPVLSWKVSKSNMGKLLTGLAKFPKLKALLFVVHQEFQFEFDYCCAPAPGLPASRPTPPPQPFSSHLPPPPHALPGPGIYSSHSLPTGLEGTHQAPLQQNASPHSSPSSRSSISPSPLPSPMVAHLHYPPVVSGSFQQLPPPTQPPPMQLPLPPVPPMRSVPAPQSAPSRPLHTPSTTQINDSPSSPPLIHQAQAIPAPQPAAPQALRPQVVHQAYRFKFDIEGNINRHPRRPHLNQLLFYPLEDKSEVDEKDDWEALLNAKSSNNPGDLDEEDPYGEFFDPWPSNEDWRRFRQRFRRQVVATLQAGLATGDGQNAFCVDADINEAASSSGRAVCGASVHRSSGNGLSSPSDKKYQQYLHQTQKKCDGDDYDDGYSGPHNYNSLYSLHGSSNYAGVQKKGGPNGHRRRYSLKHKLPAIKGASLLWRYTRGE</sequence>
<organism evidence="3 4">
    <name type="scientific">Sporothrix schenckii 1099-18</name>
    <dbReference type="NCBI Taxonomy" id="1397361"/>
    <lineage>
        <taxon>Eukaryota</taxon>
        <taxon>Fungi</taxon>
        <taxon>Dikarya</taxon>
        <taxon>Ascomycota</taxon>
        <taxon>Pezizomycotina</taxon>
        <taxon>Sordariomycetes</taxon>
        <taxon>Sordariomycetidae</taxon>
        <taxon>Ophiostomatales</taxon>
        <taxon>Ophiostomataceae</taxon>
        <taxon>Sporothrix</taxon>
    </lineage>
</organism>
<evidence type="ECO:0000259" key="2">
    <source>
        <dbReference type="Pfam" id="PF20150"/>
    </source>
</evidence>
<feature type="compositionally biased region" description="Polar residues" evidence="1">
    <location>
        <begin position="313"/>
        <end position="323"/>
    </location>
</feature>
<feature type="compositionally biased region" description="Low complexity" evidence="1">
    <location>
        <begin position="241"/>
        <end position="254"/>
    </location>
</feature>
<feature type="region of interest" description="Disordered" evidence="1">
    <location>
        <begin position="193"/>
        <end position="330"/>
    </location>
</feature>
<dbReference type="KEGG" id="ssck:SPSK_05161"/>
<dbReference type="GeneID" id="27667188"/>
<dbReference type="RefSeq" id="XP_016583313.1">
    <property type="nucleotide sequence ID" value="XM_016731911.1"/>
</dbReference>
<accession>A0A0F2LT27</accession>
<feature type="domain" description="2EXR" evidence="2">
    <location>
        <begin position="5"/>
        <end position="95"/>
    </location>
</feature>
<comment type="caution">
    <text evidence="3">The sequence shown here is derived from an EMBL/GenBank/DDBJ whole genome shotgun (WGS) entry which is preliminary data.</text>
</comment>
<reference evidence="3 4" key="2">
    <citation type="journal article" date="2015" name="Eukaryot. Cell">
        <title>Asexual propagation of a virulent clone complex in a human and feline outbreak of sporotrichosis.</title>
        <authorList>
            <person name="Teixeira Mde M."/>
            <person name="Rodrigues A.M."/>
            <person name="Tsui C.K."/>
            <person name="de Almeida L.G."/>
            <person name="Van Diepeningen A.D."/>
            <person name="van den Ende B.G."/>
            <person name="Fernandes G.F."/>
            <person name="Kano R."/>
            <person name="Hamelin R.C."/>
            <person name="Lopes-Bezerra L.M."/>
            <person name="Vasconcelos A.T."/>
            <person name="de Hoog S."/>
            <person name="de Camargo Z.P."/>
            <person name="Felipe M.S."/>
        </authorList>
    </citation>
    <scope>NUCLEOTIDE SEQUENCE [LARGE SCALE GENOMIC DNA]</scope>
    <source>
        <strain evidence="3 4">1099-18</strain>
    </source>
</reference>
<feature type="compositionally biased region" description="Pro residues" evidence="1">
    <location>
        <begin position="278"/>
        <end position="298"/>
    </location>
</feature>
<evidence type="ECO:0000313" key="3">
    <source>
        <dbReference type="EMBL" id="KJR80637.1"/>
    </source>
</evidence>
<reference evidence="3 4" key="1">
    <citation type="journal article" date="2014" name="BMC Genomics">
        <title>Comparative genomics of the major fungal agents of human and animal Sporotrichosis: Sporothrix schenckii and Sporothrix brasiliensis.</title>
        <authorList>
            <person name="Teixeira M.M."/>
            <person name="de Almeida L.G."/>
            <person name="Kubitschek-Barreira P."/>
            <person name="Alves F.L."/>
            <person name="Kioshima E.S."/>
            <person name="Abadio A.K."/>
            <person name="Fernandes L."/>
            <person name="Derengowski L.S."/>
            <person name="Ferreira K.S."/>
            <person name="Souza R.C."/>
            <person name="Ruiz J.C."/>
            <person name="de Andrade N.C."/>
            <person name="Paes H.C."/>
            <person name="Nicola A.M."/>
            <person name="Albuquerque P."/>
            <person name="Gerber A.L."/>
            <person name="Martins V.P."/>
            <person name="Peconick L.D."/>
            <person name="Neto A.V."/>
            <person name="Chaucanez C.B."/>
            <person name="Silva P.A."/>
            <person name="Cunha O.L."/>
            <person name="de Oliveira F.F."/>
            <person name="dos Santos T.C."/>
            <person name="Barros A.L."/>
            <person name="Soares M.A."/>
            <person name="de Oliveira L.M."/>
            <person name="Marini M.M."/>
            <person name="Villalobos-Duno H."/>
            <person name="Cunha M.M."/>
            <person name="de Hoog S."/>
            <person name="da Silveira J.F."/>
            <person name="Henrissat B."/>
            <person name="Nino-Vega G.A."/>
            <person name="Cisalpino P.S."/>
            <person name="Mora-Montes H.M."/>
            <person name="Almeida S.R."/>
            <person name="Stajich J.E."/>
            <person name="Lopes-Bezerra L.M."/>
            <person name="Vasconcelos A.T."/>
            <person name="Felipe M.S."/>
        </authorList>
    </citation>
    <scope>NUCLEOTIDE SEQUENCE [LARGE SCALE GENOMIC DNA]</scope>
    <source>
        <strain evidence="3 4">1099-18</strain>
    </source>
</reference>
<dbReference type="Proteomes" id="UP000033710">
    <property type="component" value="Unassembled WGS sequence"/>
</dbReference>
<gene>
    <name evidence="3" type="ORF">SPSK_05161</name>
</gene>
<dbReference type="Pfam" id="PF20150">
    <property type="entry name" value="2EXR"/>
    <property type="match status" value="1"/>
</dbReference>
<evidence type="ECO:0000313" key="4">
    <source>
        <dbReference type="Proteomes" id="UP000033710"/>
    </source>
</evidence>
<protein>
    <recommendedName>
        <fullName evidence="2">2EXR domain-containing protein</fullName>
    </recommendedName>
</protein>
<dbReference type="OrthoDB" id="4812806at2759"/>
<dbReference type="EMBL" id="AXCR01000012">
    <property type="protein sequence ID" value="KJR80637.1"/>
    <property type="molecule type" value="Genomic_DNA"/>
</dbReference>
<dbReference type="AlphaFoldDB" id="A0A0F2LT27"/>
<proteinExistence type="predicted"/>
<name>A0A0F2LT27_SPOSC</name>
<evidence type="ECO:0000256" key="1">
    <source>
        <dbReference type="SAM" id="MobiDB-lite"/>
    </source>
</evidence>